<dbReference type="EMBL" id="UAVU01000003">
    <property type="protein sequence ID" value="SQA98586.1"/>
    <property type="molecule type" value="Genomic_DNA"/>
</dbReference>
<feature type="transmembrane region" description="Helical" evidence="1">
    <location>
        <begin position="26"/>
        <end position="49"/>
    </location>
</feature>
<evidence type="ECO:0000256" key="1">
    <source>
        <dbReference type="SAM" id="Phobius"/>
    </source>
</evidence>
<dbReference type="AlphaFoldDB" id="A0A2X2T061"/>
<dbReference type="Proteomes" id="UP000251197">
    <property type="component" value="Unassembled WGS sequence"/>
</dbReference>
<reference evidence="2 3" key="1">
    <citation type="submission" date="2018-06" db="EMBL/GenBank/DDBJ databases">
        <authorList>
            <consortium name="Pathogen Informatics"/>
            <person name="Doyle S."/>
        </authorList>
    </citation>
    <scope>NUCLEOTIDE SEQUENCE [LARGE SCALE GENOMIC DNA]</scope>
    <source>
        <strain evidence="2 3">NCTC12120</strain>
    </source>
</reference>
<sequence>MMQPIANLPVTIFKFAMSPFAEWQQLAWAGVLIITLCVLLLNILARVIFSKSKHG</sequence>
<keyword evidence="1" id="KW-0472">Membrane</keyword>
<dbReference type="PANTHER" id="PTHR42922">
    <property type="entry name" value="PHOSPHATE TRANSPORT SYSTEM PERMEASE PROTEIN PSTA"/>
    <property type="match status" value="1"/>
</dbReference>
<name>A0A2X2T061_9ENTR</name>
<dbReference type="InterPro" id="IPR051408">
    <property type="entry name" value="Phosphate_transprt_permease"/>
</dbReference>
<keyword evidence="1" id="KW-1133">Transmembrane helix</keyword>
<keyword evidence="1" id="KW-0812">Transmembrane</keyword>
<proteinExistence type="predicted"/>
<evidence type="ECO:0000313" key="2">
    <source>
        <dbReference type="EMBL" id="SQA98586.1"/>
    </source>
</evidence>
<dbReference type="PANTHER" id="PTHR42922:SF1">
    <property type="entry name" value="PHOSPHATE TRANSPORT SYSTEM PERMEASE PROTEIN PSTA"/>
    <property type="match status" value="1"/>
</dbReference>
<gene>
    <name evidence="2" type="primary">pstA_2</name>
    <name evidence="2" type="ORF">NCTC12120_02481</name>
</gene>
<evidence type="ECO:0000313" key="3">
    <source>
        <dbReference type="Proteomes" id="UP000251197"/>
    </source>
</evidence>
<accession>A0A2X2T061</accession>
<organism evidence="2 3">
    <name type="scientific">Cedecea neteri</name>
    <dbReference type="NCBI Taxonomy" id="158822"/>
    <lineage>
        <taxon>Bacteria</taxon>
        <taxon>Pseudomonadati</taxon>
        <taxon>Pseudomonadota</taxon>
        <taxon>Gammaproteobacteria</taxon>
        <taxon>Enterobacterales</taxon>
        <taxon>Enterobacteriaceae</taxon>
        <taxon>Cedecea</taxon>
    </lineage>
</organism>
<protein>
    <submittedName>
        <fullName evidence="2">Phosphate transport system permease protein pstA</fullName>
    </submittedName>
</protein>